<accession>A0AAV4LAV1</accession>
<dbReference type="EMBL" id="BOQE01000001">
    <property type="protein sequence ID" value="GIM44773.1"/>
    <property type="molecule type" value="Genomic_DNA"/>
</dbReference>
<dbReference type="RefSeq" id="WP_282198032.1">
    <property type="nucleotide sequence ID" value="NZ_BOQE01000001.1"/>
</dbReference>
<dbReference type="AlphaFoldDB" id="A0AAV4LAV1"/>
<evidence type="ECO:0000313" key="1">
    <source>
        <dbReference type="EMBL" id="GIM44773.1"/>
    </source>
</evidence>
<evidence type="ECO:0000313" key="2">
    <source>
        <dbReference type="Proteomes" id="UP001057291"/>
    </source>
</evidence>
<reference evidence="1" key="1">
    <citation type="journal article" date="2023" name="Int. J. Syst. Evol. Microbiol.">
        <title>Collibacillus ludicampi gen. nov., sp. nov., a new soil bacterium of the family Alicyclobacillaceae.</title>
        <authorList>
            <person name="Jojima T."/>
            <person name="Ioku Y."/>
            <person name="Fukuta Y."/>
            <person name="Shirasaka N."/>
            <person name="Matsumura Y."/>
            <person name="Mori M."/>
        </authorList>
    </citation>
    <scope>NUCLEOTIDE SEQUENCE</scope>
    <source>
        <strain evidence="1">TP075</strain>
    </source>
</reference>
<name>A0AAV4LAV1_9BACL</name>
<sequence length="76" mass="9058">MNRVAEIRKGLVYHTSYVYDHTGKRIASYSNPHLFRIMDEDLYLATGEHIWRFFGHMMIIDPWGEILLEAREEEGM</sequence>
<keyword evidence="2" id="KW-1185">Reference proteome</keyword>
<dbReference type="SUPFAM" id="SSF56317">
    <property type="entry name" value="Carbon-nitrogen hydrolase"/>
    <property type="match status" value="1"/>
</dbReference>
<dbReference type="InterPro" id="IPR036526">
    <property type="entry name" value="C-N_Hydrolase_sf"/>
</dbReference>
<organism evidence="1 2">
    <name type="scientific">Collibacillus ludicampi</name>
    <dbReference type="NCBI Taxonomy" id="2771369"/>
    <lineage>
        <taxon>Bacteria</taxon>
        <taxon>Bacillati</taxon>
        <taxon>Bacillota</taxon>
        <taxon>Bacilli</taxon>
        <taxon>Bacillales</taxon>
        <taxon>Alicyclobacillaceae</taxon>
        <taxon>Collibacillus</taxon>
    </lineage>
</organism>
<evidence type="ECO:0008006" key="3">
    <source>
        <dbReference type="Google" id="ProtNLM"/>
    </source>
</evidence>
<protein>
    <recommendedName>
        <fullName evidence="3">CN hydrolase domain-containing protein</fullName>
    </recommendedName>
</protein>
<gene>
    <name evidence="1" type="ORF">DNHGIG_03220</name>
</gene>
<proteinExistence type="predicted"/>
<comment type="caution">
    <text evidence="1">The sequence shown here is derived from an EMBL/GenBank/DDBJ whole genome shotgun (WGS) entry which is preliminary data.</text>
</comment>
<dbReference type="Proteomes" id="UP001057291">
    <property type="component" value="Unassembled WGS sequence"/>
</dbReference>